<dbReference type="NCBIfam" id="NF012179">
    <property type="entry name" value="CptA"/>
    <property type="match status" value="1"/>
</dbReference>
<keyword evidence="4 7" id="KW-0812">Transmembrane</keyword>
<evidence type="ECO:0000256" key="6">
    <source>
        <dbReference type="ARBA" id="ARBA00023136"/>
    </source>
</evidence>
<dbReference type="NCBIfam" id="NF007933">
    <property type="entry name" value="PRK10649.1"/>
    <property type="match status" value="1"/>
</dbReference>
<keyword evidence="10" id="KW-1185">Reference proteome</keyword>
<dbReference type="Pfam" id="PF00884">
    <property type="entry name" value="Sulfatase"/>
    <property type="match status" value="1"/>
</dbReference>
<keyword evidence="5 7" id="KW-1133">Transmembrane helix</keyword>
<keyword evidence="2" id="KW-1003">Cell membrane</keyword>
<dbReference type="InterPro" id="IPR047787">
    <property type="entry name" value="EptC/CptA"/>
</dbReference>
<dbReference type="Proteomes" id="UP000744555">
    <property type="component" value="Unassembled WGS sequence"/>
</dbReference>
<reference evidence="9 10" key="1">
    <citation type="submission" date="2016-06" db="EMBL/GenBank/DDBJ databases">
        <authorList>
            <person name="Ramos C."/>
            <person name="Pintado A."/>
            <person name="Crespo-Gomez J.I."/>
        </authorList>
    </citation>
    <scope>NUCLEOTIDE SEQUENCE [LARGE SCALE GENOMIC DNA]</scope>
    <source>
        <strain evidence="9 10">AVO110</strain>
    </source>
</reference>
<evidence type="ECO:0000313" key="9">
    <source>
        <dbReference type="EMBL" id="MBC9252506.1"/>
    </source>
</evidence>
<feature type="transmembrane region" description="Helical" evidence="7">
    <location>
        <begin position="21"/>
        <end position="41"/>
    </location>
</feature>
<feature type="transmembrane region" description="Helical" evidence="7">
    <location>
        <begin position="121"/>
        <end position="141"/>
    </location>
</feature>
<evidence type="ECO:0000256" key="4">
    <source>
        <dbReference type="ARBA" id="ARBA00022692"/>
    </source>
</evidence>
<evidence type="ECO:0000256" key="1">
    <source>
        <dbReference type="ARBA" id="ARBA00004651"/>
    </source>
</evidence>
<feature type="transmembrane region" description="Helical" evidence="7">
    <location>
        <begin position="153"/>
        <end position="171"/>
    </location>
</feature>
<sequence>MSKQDKVARQRTGIDWAGLGWMFLFFWYFSGVTQLLIQLSGTAGFTGFRQAFLLSGLWLIPLLLFPAHTRRLAALLGGLLWLCSLTSFGYFLIYGQEFSQSVIFIMFESNLAESSEYFVQYFAWWMLPAFAAYGLGAWLLWRQVRPVYLPRPAALITCLLLFGATLGYPALRQLSKHDDFQARLEGFEQRIEPATPWQLLVGYHQYLQQLNNMQNLLADNAKIPPLGHLQDAHGNQPATLVLVIGESTNRQRMSLYGYPRQTTPELDKLRDQLQVFDNVVTPRPYTIEALQQVLTFADQEHPDAYLSTPSLLNLMKQAGYKTYWITNQQTMTKRNTMLATFSKQADEQFYLNNNREQNARQYDGDVLEPFAKVLADAAPRKFIVVHLLGTHMSYQYRYPPEFERFTDRSGVPAHVSDDQLPTYNSYDNAVLYNDFVVSSLIKRFSATDPNGFLLYLSDHGEAVFDAPKPQVLGRNEAAPTSPMYTIPFMLWRSPKWQAGQPADLAQALARPYSSADLIYTWSDLAGLRYDEFDASRSLVSSSFRPRPLLIGNPAVPKSLIDFSLIKPTPPSGEVVQREPSAQASRPL</sequence>
<evidence type="ECO:0000259" key="8">
    <source>
        <dbReference type="Pfam" id="PF00884"/>
    </source>
</evidence>
<comment type="caution">
    <text evidence="9">The sequence shown here is derived from an EMBL/GenBank/DDBJ whole genome shotgun (WGS) entry which is preliminary data.</text>
</comment>
<gene>
    <name evidence="9" type="ORF">A9179_19755</name>
</gene>
<dbReference type="InterPro" id="IPR000917">
    <property type="entry name" value="Sulfatase_N"/>
</dbReference>
<protein>
    <recommendedName>
        <fullName evidence="8">Sulfatase N-terminal domain-containing protein</fullName>
    </recommendedName>
</protein>
<dbReference type="EMBL" id="LZEU01000001">
    <property type="protein sequence ID" value="MBC9252506.1"/>
    <property type="molecule type" value="Genomic_DNA"/>
</dbReference>
<feature type="domain" description="Sulfatase N-terminal" evidence="8">
    <location>
        <begin position="239"/>
        <end position="526"/>
    </location>
</feature>
<comment type="subcellular location">
    <subcellularLocation>
        <location evidence="1">Cell membrane</location>
        <topology evidence="1">Multi-pass membrane protein</topology>
    </subcellularLocation>
</comment>
<evidence type="ECO:0000256" key="5">
    <source>
        <dbReference type="ARBA" id="ARBA00022989"/>
    </source>
</evidence>
<evidence type="ECO:0000256" key="3">
    <source>
        <dbReference type="ARBA" id="ARBA00022679"/>
    </source>
</evidence>
<dbReference type="InterPro" id="IPR058130">
    <property type="entry name" value="PEA_transf_C"/>
</dbReference>
<proteinExistence type="predicted"/>
<feature type="transmembrane region" description="Helical" evidence="7">
    <location>
        <begin position="72"/>
        <end position="93"/>
    </location>
</feature>
<name>A0ABR7S4L0_AQUAC</name>
<dbReference type="CDD" id="cd16017">
    <property type="entry name" value="LptA"/>
    <property type="match status" value="1"/>
</dbReference>
<keyword evidence="3" id="KW-0808">Transferase</keyword>
<evidence type="ECO:0000256" key="7">
    <source>
        <dbReference type="SAM" id="Phobius"/>
    </source>
</evidence>
<keyword evidence="6 7" id="KW-0472">Membrane</keyword>
<dbReference type="PANTHER" id="PTHR30443:SF2">
    <property type="entry name" value="PHOSPHOETHANOLAMINE TRANSFERASE EPTC"/>
    <property type="match status" value="1"/>
</dbReference>
<feature type="transmembrane region" description="Helical" evidence="7">
    <location>
        <begin position="47"/>
        <end position="65"/>
    </location>
</feature>
<dbReference type="Gene3D" id="3.40.720.10">
    <property type="entry name" value="Alkaline Phosphatase, subunit A"/>
    <property type="match status" value="1"/>
</dbReference>
<dbReference type="InterPro" id="IPR040423">
    <property type="entry name" value="PEA_transferase"/>
</dbReference>
<dbReference type="SUPFAM" id="SSF53649">
    <property type="entry name" value="Alkaline phosphatase-like"/>
    <property type="match status" value="1"/>
</dbReference>
<accession>A0ABR7S4L0</accession>
<organism evidence="9 10">
    <name type="scientific">Aquipseudomonas alcaligenes</name>
    <name type="common">Pseudomonas alcaligenes</name>
    <dbReference type="NCBI Taxonomy" id="43263"/>
    <lineage>
        <taxon>Bacteria</taxon>
        <taxon>Pseudomonadati</taxon>
        <taxon>Pseudomonadota</taxon>
        <taxon>Gammaproteobacteria</taxon>
        <taxon>Pseudomonadales</taxon>
        <taxon>Pseudomonadaceae</taxon>
        <taxon>Aquipseudomonas</taxon>
    </lineage>
</organism>
<evidence type="ECO:0000256" key="2">
    <source>
        <dbReference type="ARBA" id="ARBA00022475"/>
    </source>
</evidence>
<dbReference type="InterPro" id="IPR017850">
    <property type="entry name" value="Alkaline_phosphatase_core_sf"/>
</dbReference>
<evidence type="ECO:0000313" key="10">
    <source>
        <dbReference type="Proteomes" id="UP000744555"/>
    </source>
</evidence>
<dbReference type="PANTHER" id="PTHR30443">
    <property type="entry name" value="INNER MEMBRANE PROTEIN"/>
    <property type="match status" value="1"/>
</dbReference>
<dbReference type="RefSeq" id="WP_187807961.1">
    <property type="nucleotide sequence ID" value="NZ_LZEU01000001.1"/>
</dbReference>